<name>A0ABR3EYI7_9AGAR</name>
<evidence type="ECO:0000313" key="2">
    <source>
        <dbReference type="EMBL" id="KAL0567992.1"/>
    </source>
</evidence>
<feature type="compositionally biased region" description="Low complexity" evidence="1">
    <location>
        <begin position="166"/>
        <end position="190"/>
    </location>
</feature>
<feature type="compositionally biased region" description="Basic and acidic residues" evidence="1">
    <location>
        <begin position="230"/>
        <end position="244"/>
    </location>
</feature>
<feature type="region of interest" description="Disordered" evidence="1">
    <location>
        <begin position="713"/>
        <end position="853"/>
    </location>
</feature>
<feature type="compositionally biased region" description="Low complexity" evidence="1">
    <location>
        <begin position="290"/>
        <end position="310"/>
    </location>
</feature>
<feature type="region of interest" description="Disordered" evidence="1">
    <location>
        <begin position="422"/>
        <end position="574"/>
    </location>
</feature>
<feature type="region of interest" description="Disordered" evidence="1">
    <location>
        <begin position="865"/>
        <end position="921"/>
    </location>
</feature>
<feature type="compositionally biased region" description="Low complexity" evidence="1">
    <location>
        <begin position="740"/>
        <end position="751"/>
    </location>
</feature>
<feature type="compositionally biased region" description="Polar residues" evidence="1">
    <location>
        <begin position="468"/>
        <end position="480"/>
    </location>
</feature>
<feature type="region of interest" description="Disordered" evidence="1">
    <location>
        <begin position="107"/>
        <end position="133"/>
    </location>
</feature>
<comment type="caution">
    <text evidence="2">The sequence shown here is derived from an EMBL/GenBank/DDBJ whole genome shotgun (WGS) entry which is preliminary data.</text>
</comment>
<keyword evidence="3" id="KW-1185">Reference proteome</keyword>
<feature type="compositionally biased region" description="Basic residues" evidence="1">
    <location>
        <begin position="910"/>
        <end position="921"/>
    </location>
</feature>
<reference evidence="2 3" key="1">
    <citation type="submission" date="2024-02" db="EMBL/GenBank/DDBJ databases">
        <title>A draft genome for the cacao thread blight pathogen Marasmius crinis-equi.</title>
        <authorList>
            <person name="Cohen S.P."/>
            <person name="Baruah I.K."/>
            <person name="Amoako-Attah I."/>
            <person name="Bukari Y."/>
            <person name="Meinhardt L.W."/>
            <person name="Bailey B.A."/>
        </authorList>
    </citation>
    <scope>NUCLEOTIDE SEQUENCE [LARGE SCALE GENOMIC DNA]</scope>
    <source>
        <strain evidence="2 3">GH-76</strain>
    </source>
</reference>
<accession>A0ABR3EYI7</accession>
<proteinExistence type="predicted"/>
<feature type="compositionally biased region" description="Basic and acidic residues" evidence="1">
    <location>
        <begin position="422"/>
        <end position="438"/>
    </location>
</feature>
<feature type="region of interest" description="Disordered" evidence="1">
    <location>
        <begin position="166"/>
        <end position="193"/>
    </location>
</feature>
<organism evidence="2 3">
    <name type="scientific">Marasmius crinis-equi</name>
    <dbReference type="NCBI Taxonomy" id="585013"/>
    <lineage>
        <taxon>Eukaryota</taxon>
        <taxon>Fungi</taxon>
        <taxon>Dikarya</taxon>
        <taxon>Basidiomycota</taxon>
        <taxon>Agaricomycotina</taxon>
        <taxon>Agaricomycetes</taxon>
        <taxon>Agaricomycetidae</taxon>
        <taxon>Agaricales</taxon>
        <taxon>Marasmiineae</taxon>
        <taxon>Marasmiaceae</taxon>
        <taxon>Marasmius</taxon>
    </lineage>
</organism>
<gene>
    <name evidence="2" type="ORF">V5O48_014002</name>
</gene>
<protein>
    <submittedName>
        <fullName evidence="2">Uncharacterized protein</fullName>
    </submittedName>
</protein>
<feature type="region of interest" description="Disordered" evidence="1">
    <location>
        <begin position="1"/>
        <end position="22"/>
    </location>
</feature>
<feature type="region of interest" description="Disordered" evidence="1">
    <location>
        <begin position="222"/>
        <end position="335"/>
    </location>
</feature>
<feature type="compositionally biased region" description="Low complexity" evidence="1">
    <location>
        <begin position="245"/>
        <end position="264"/>
    </location>
</feature>
<feature type="compositionally biased region" description="Polar residues" evidence="1">
    <location>
        <begin position="713"/>
        <end position="722"/>
    </location>
</feature>
<feature type="compositionally biased region" description="Acidic residues" evidence="1">
    <location>
        <begin position="442"/>
        <end position="454"/>
    </location>
</feature>
<feature type="compositionally biased region" description="Low complexity" evidence="1">
    <location>
        <begin position="536"/>
        <end position="555"/>
    </location>
</feature>
<sequence>MGSSICILNHNHNPRSTRRSTSVTANKLKNRLGQVKMSTAMKSQSLTEVTLSTVEGHAIKRRRVDYLQRYNSEASLNQNQNTRALAPAPTLTSIMSKSSTTTIANANNNNIQTESQLSLARRSPSPVPTELDVDNAERPDIDAHLYNVHKIKVIDYACCPPAKNFATSPSSSTDLASTSSSTPTPATQTTRIPEAFFAKDAIAQYEWFMARGSREWDHLSQQGTEVWEDKEDKNEMTKTEEDIKQSQSQQTPTQRREQTQNTTSPSPRRGQPLRRQERVPLTGIGIKLFTETAQTPQATNTPPTSSAAPEENQKTPLLPCFSPQNPLAPRTITPKRTAPIPGRLLYRLREIQWVTDEEARQRWLAVDWEEYFGYERREREKYGAGERAGGDDWDWWTGRGYKGQGEVGYPYWVVWGSPPVAKKKEEKEVEKEKEKEVSVPEPEPEAESEADEDILPMQVDVAEEDVAESQSIHATLSGTLESPEPEEREQGQKEEAPSIPVSASSPSPPVDESQSMHPTLSGTIKTPRNSPPPPASSTSTPVKSTSNLPPTSTNTILPSALPTTNSSPPKQASPKKSISAALAAQLYYLALAEDAQLGFGKAPSREYRRALGERAGDVWIWLGEYLKRWGTGRVAGLGSTTGKKEESRALYEGADGAGDANGSGRVLGMNAGTLGRGAARTLGGGTGGGGGLGRTATLRDLGRAGTLDATAFGQQQQRTKTPQLAKPQTKEEDAKMDVDLAPAPALATTAPPATPEAKDDSTDADMDINPEPAPQPIAGPSNVRRTARRTQIPHPTEEGQGRVTRSAAQRQRGDTRVNPIAIPVSKKRTRAAATKAAGKKGKGRAVEPELEADVEMGVDVDVDYESGAKATASKRNKNGKGKKRTIDTVDSVALTPDSDATGEGSEAQGKKRPRGSRKRRG</sequence>
<feature type="compositionally biased region" description="Basic residues" evidence="1">
    <location>
        <begin position="872"/>
        <end position="883"/>
    </location>
</feature>
<evidence type="ECO:0000313" key="3">
    <source>
        <dbReference type="Proteomes" id="UP001465976"/>
    </source>
</evidence>
<feature type="compositionally biased region" description="Basic and acidic residues" evidence="1">
    <location>
        <begin position="728"/>
        <end position="738"/>
    </location>
</feature>
<feature type="compositionally biased region" description="Polar residues" evidence="1">
    <location>
        <begin position="512"/>
        <end position="524"/>
    </location>
</feature>
<evidence type="ECO:0000256" key="1">
    <source>
        <dbReference type="SAM" id="MobiDB-lite"/>
    </source>
</evidence>
<dbReference type="EMBL" id="JBAHYK010001445">
    <property type="protein sequence ID" value="KAL0567992.1"/>
    <property type="molecule type" value="Genomic_DNA"/>
</dbReference>
<dbReference type="Proteomes" id="UP001465976">
    <property type="component" value="Unassembled WGS sequence"/>
</dbReference>